<dbReference type="RefSeq" id="WP_184841739.1">
    <property type="nucleotide sequence ID" value="NZ_JACHMN010000003.1"/>
</dbReference>
<gene>
    <name evidence="3" type="ORF">F4553_005713</name>
</gene>
<reference evidence="3 4" key="1">
    <citation type="submission" date="2020-08" db="EMBL/GenBank/DDBJ databases">
        <title>Sequencing the genomes of 1000 actinobacteria strains.</title>
        <authorList>
            <person name="Klenk H.-P."/>
        </authorList>
    </citation>
    <scope>NUCLEOTIDE SEQUENCE [LARGE SCALE GENOMIC DNA]</scope>
    <source>
        <strain evidence="3 4">DSM 45362</strain>
    </source>
</reference>
<feature type="region of interest" description="Disordered" evidence="1">
    <location>
        <begin position="1"/>
        <end position="20"/>
    </location>
</feature>
<dbReference type="Pfam" id="PF14530">
    <property type="entry name" value="DUF4439"/>
    <property type="match status" value="1"/>
</dbReference>
<protein>
    <submittedName>
        <fullName evidence="3">Mg-chelatase subunit ChlI</fullName>
    </submittedName>
</protein>
<evidence type="ECO:0000256" key="1">
    <source>
        <dbReference type="SAM" id="MobiDB-lite"/>
    </source>
</evidence>
<evidence type="ECO:0000259" key="2">
    <source>
        <dbReference type="Pfam" id="PF14530"/>
    </source>
</evidence>
<evidence type="ECO:0000313" key="4">
    <source>
        <dbReference type="Proteomes" id="UP000587527"/>
    </source>
</evidence>
<feature type="compositionally biased region" description="Pro residues" evidence="1">
    <location>
        <begin position="7"/>
        <end position="16"/>
    </location>
</feature>
<keyword evidence="4" id="KW-1185">Reference proteome</keyword>
<dbReference type="EMBL" id="JACHMN010000003">
    <property type="protein sequence ID" value="MBB5872279.1"/>
    <property type="molecule type" value="Genomic_DNA"/>
</dbReference>
<dbReference type="SUPFAM" id="SSF47240">
    <property type="entry name" value="Ferritin-like"/>
    <property type="match status" value="1"/>
</dbReference>
<evidence type="ECO:0000313" key="3">
    <source>
        <dbReference type="EMBL" id="MBB5872279.1"/>
    </source>
</evidence>
<comment type="caution">
    <text evidence="3">The sequence shown here is derived from an EMBL/GenBank/DDBJ whole genome shotgun (WGS) entry which is preliminary data.</text>
</comment>
<dbReference type="InterPro" id="IPR012347">
    <property type="entry name" value="Ferritin-like"/>
</dbReference>
<dbReference type="InterPro" id="IPR009078">
    <property type="entry name" value="Ferritin-like_SF"/>
</dbReference>
<dbReference type="Gene3D" id="1.20.1260.10">
    <property type="match status" value="1"/>
</dbReference>
<dbReference type="Proteomes" id="UP000587527">
    <property type="component" value="Unassembled WGS sequence"/>
</dbReference>
<name>A0A841BYU7_9ACTN</name>
<sequence>MTQPTPSATPSPPPALSPAGRERLATAVAAEHAAIYGYGVIGPRLTKGSVSAAESAEAMHRRRRDQFSRLLGEGAPAAAAAYATPPLADAVAAAKLAGQIEERVTAAYRAALAVTEGDTRRQVLDAMIDAANRAAQWRRAAGTTPATVTFPGRG</sequence>
<feature type="domain" description="DUF4439" evidence="2">
    <location>
        <begin position="24"/>
        <end position="153"/>
    </location>
</feature>
<dbReference type="AlphaFoldDB" id="A0A841BYU7"/>
<dbReference type="InterPro" id="IPR029447">
    <property type="entry name" value="DUF4439"/>
</dbReference>
<organism evidence="3 4">
    <name type="scientific">Allocatelliglobosispora scoriae</name>
    <dbReference type="NCBI Taxonomy" id="643052"/>
    <lineage>
        <taxon>Bacteria</taxon>
        <taxon>Bacillati</taxon>
        <taxon>Actinomycetota</taxon>
        <taxon>Actinomycetes</taxon>
        <taxon>Micromonosporales</taxon>
        <taxon>Micromonosporaceae</taxon>
        <taxon>Allocatelliglobosispora</taxon>
    </lineage>
</organism>
<proteinExistence type="predicted"/>
<accession>A0A841BYU7</accession>